<name>A0A078KBH7_9GAMM</name>
<evidence type="ECO:0000256" key="12">
    <source>
        <dbReference type="HAMAP-Rule" id="MF_02002"/>
    </source>
</evidence>
<dbReference type="GO" id="GO:0000049">
    <property type="term" value="F:tRNA binding"/>
    <property type="evidence" value="ECO:0007669"/>
    <property type="project" value="InterPro"/>
</dbReference>
<dbReference type="AlphaFoldDB" id="A0A078KBH7"/>
<dbReference type="Pfam" id="PF08264">
    <property type="entry name" value="Anticodon_1"/>
    <property type="match status" value="1"/>
</dbReference>
<dbReference type="InterPro" id="IPR009008">
    <property type="entry name" value="Val/Leu/Ile-tRNA-synth_edit"/>
</dbReference>
<dbReference type="KEGG" id="eme:CEM_220"/>
<comment type="domain">
    <text evidence="12">IleRS has two distinct active sites: one for aminoacylation and one for editing. The misactivated valine is translocated from the active site to the editing site, which sterically excludes the correctly activated isoleucine. The single editing site contains two valyl binding pockets, one specific for each substrate (Val-AMP or Val-tRNA(Ile)).</text>
</comment>
<evidence type="ECO:0000256" key="8">
    <source>
        <dbReference type="ARBA" id="ARBA00022917"/>
    </source>
</evidence>
<dbReference type="GO" id="GO:0002161">
    <property type="term" value="F:aminoacyl-tRNA deacylase activity"/>
    <property type="evidence" value="ECO:0007669"/>
    <property type="project" value="InterPro"/>
</dbReference>
<dbReference type="OrthoDB" id="9810365at2"/>
<dbReference type="CDD" id="cd00818">
    <property type="entry name" value="IleRS_core"/>
    <property type="match status" value="1"/>
</dbReference>
<dbReference type="InterPro" id="IPR009080">
    <property type="entry name" value="tRNAsynth_Ia_anticodon-bd"/>
</dbReference>
<dbReference type="InterPro" id="IPR013155">
    <property type="entry name" value="M/V/L/I-tRNA-synth_anticd-bd"/>
</dbReference>
<dbReference type="Gene3D" id="1.10.730.20">
    <property type="match status" value="1"/>
</dbReference>
<dbReference type="Proteomes" id="UP000032420">
    <property type="component" value="Chromosome I"/>
</dbReference>
<dbReference type="InterPro" id="IPR002301">
    <property type="entry name" value="Ile-tRNA-ligase"/>
</dbReference>
<dbReference type="HOGENOM" id="CLU_001493_7_0_6"/>
<dbReference type="CDD" id="cd07960">
    <property type="entry name" value="Anticodon_Ia_Ile_BEm"/>
    <property type="match status" value="1"/>
</dbReference>
<evidence type="ECO:0000256" key="5">
    <source>
        <dbReference type="ARBA" id="ARBA00022741"/>
    </source>
</evidence>
<dbReference type="InterPro" id="IPR001412">
    <property type="entry name" value="aa-tRNA-synth_I_CS"/>
</dbReference>
<comment type="subcellular location">
    <subcellularLocation>
        <location evidence="12">Cytoplasm</location>
    </subcellularLocation>
</comment>
<dbReference type="PATRIC" id="fig|1495769.3.peg.203"/>
<dbReference type="FunFam" id="1.10.730.20:FF:000001">
    <property type="entry name" value="Isoleucine--tRNA ligase"/>
    <property type="match status" value="1"/>
</dbReference>
<dbReference type="HAMAP" id="MF_02002">
    <property type="entry name" value="Ile_tRNA_synth_type1"/>
    <property type="match status" value="1"/>
</dbReference>
<evidence type="ECO:0000256" key="2">
    <source>
        <dbReference type="ARBA" id="ARBA00022490"/>
    </source>
</evidence>
<dbReference type="EMBL" id="LM655252">
    <property type="protein sequence ID" value="CDZ16481.1"/>
    <property type="molecule type" value="Genomic_DNA"/>
</dbReference>
<evidence type="ECO:0000256" key="3">
    <source>
        <dbReference type="ARBA" id="ARBA00022598"/>
    </source>
</evidence>
<feature type="short sequence motif" description="'KMSKS' region" evidence="12">
    <location>
        <begin position="605"/>
        <end position="609"/>
    </location>
</feature>
<dbReference type="Gene3D" id="3.40.50.620">
    <property type="entry name" value="HUPs"/>
    <property type="match status" value="2"/>
</dbReference>
<evidence type="ECO:0000256" key="4">
    <source>
        <dbReference type="ARBA" id="ARBA00022723"/>
    </source>
</evidence>
<dbReference type="SUPFAM" id="SSF52374">
    <property type="entry name" value="Nucleotidylyl transferase"/>
    <property type="match status" value="1"/>
</dbReference>
<comment type="function">
    <text evidence="10 12">Catalyzes the attachment of isoleucine to tRNA(Ile). As IleRS can inadvertently accommodate and process structurally similar amino acids such as valine, to avoid such errors it has two additional distinct tRNA(Ile)-dependent editing activities. One activity is designated as 'pretransfer' editing and involves the hydrolysis of activated Val-AMP. The other activity is designated 'posttransfer' editing and involves deacylation of mischarged Val-tRNA(Ile).</text>
</comment>
<dbReference type="STRING" id="1495769.CEM_220"/>
<comment type="catalytic activity">
    <reaction evidence="11 12">
        <text>tRNA(Ile) + L-isoleucine + ATP = L-isoleucyl-tRNA(Ile) + AMP + diphosphate</text>
        <dbReference type="Rhea" id="RHEA:11060"/>
        <dbReference type="Rhea" id="RHEA-COMP:9666"/>
        <dbReference type="Rhea" id="RHEA-COMP:9695"/>
        <dbReference type="ChEBI" id="CHEBI:30616"/>
        <dbReference type="ChEBI" id="CHEBI:33019"/>
        <dbReference type="ChEBI" id="CHEBI:58045"/>
        <dbReference type="ChEBI" id="CHEBI:78442"/>
        <dbReference type="ChEBI" id="CHEBI:78528"/>
        <dbReference type="ChEBI" id="CHEBI:456215"/>
        <dbReference type="EC" id="6.1.1.5"/>
    </reaction>
</comment>
<comment type="caution">
    <text evidence="12">Lacks conserved residue(s) required for the propagation of feature annotation.</text>
</comment>
<evidence type="ECO:0000259" key="14">
    <source>
        <dbReference type="Pfam" id="PF08264"/>
    </source>
</evidence>
<dbReference type="GO" id="GO:0005829">
    <property type="term" value="C:cytosol"/>
    <property type="evidence" value="ECO:0007669"/>
    <property type="project" value="TreeGrafter"/>
</dbReference>
<dbReference type="GO" id="GO:0006428">
    <property type="term" value="P:isoleucyl-tRNA aminoacylation"/>
    <property type="evidence" value="ECO:0007669"/>
    <property type="project" value="UniProtKB-UniRule"/>
</dbReference>
<keyword evidence="5 12" id="KW-0547">Nucleotide-binding</keyword>
<keyword evidence="3 12" id="KW-0436">Ligase</keyword>
<evidence type="ECO:0000256" key="6">
    <source>
        <dbReference type="ARBA" id="ARBA00022833"/>
    </source>
</evidence>
<keyword evidence="8 12" id="KW-0648">Protein biosynthesis</keyword>
<dbReference type="InterPro" id="IPR014729">
    <property type="entry name" value="Rossmann-like_a/b/a_fold"/>
</dbReference>
<dbReference type="PANTHER" id="PTHR42765">
    <property type="entry name" value="SOLEUCYL-TRNA SYNTHETASE"/>
    <property type="match status" value="1"/>
</dbReference>
<dbReference type="PROSITE" id="PS00178">
    <property type="entry name" value="AA_TRNA_LIGASE_I"/>
    <property type="match status" value="1"/>
</dbReference>
<dbReference type="PANTHER" id="PTHR42765:SF1">
    <property type="entry name" value="ISOLEUCINE--TRNA LIGASE, MITOCHONDRIAL"/>
    <property type="match status" value="1"/>
</dbReference>
<evidence type="ECO:0000256" key="7">
    <source>
        <dbReference type="ARBA" id="ARBA00022840"/>
    </source>
</evidence>
<feature type="binding site" evidence="12">
    <location>
        <position position="564"/>
    </location>
    <ligand>
        <name>L-isoleucyl-5'-AMP</name>
        <dbReference type="ChEBI" id="CHEBI:178002"/>
    </ligand>
</feature>
<keyword evidence="6" id="KW-0862">Zinc</keyword>
<dbReference type="InterPro" id="IPR050081">
    <property type="entry name" value="Ile-tRNA_ligase"/>
</dbReference>
<evidence type="ECO:0000256" key="10">
    <source>
        <dbReference type="ARBA" id="ARBA00025217"/>
    </source>
</evidence>
<evidence type="ECO:0000256" key="9">
    <source>
        <dbReference type="ARBA" id="ARBA00023146"/>
    </source>
</evidence>
<dbReference type="Gene3D" id="3.90.740.10">
    <property type="entry name" value="Valyl/Leucyl/Isoleucyl-tRNA synthetase, editing domain"/>
    <property type="match status" value="1"/>
</dbReference>
<evidence type="ECO:0000313" key="15">
    <source>
        <dbReference type="EMBL" id="CDZ16481.1"/>
    </source>
</evidence>
<dbReference type="FunFam" id="3.40.50.620:FF:000042">
    <property type="entry name" value="Isoleucine--tRNA ligase"/>
    <property type="match status" value="1"/>
</dbReference>
<dbReference type="InterPro" id="IPR033708">
    <property type="entry name" value="Anticodon_Ile_BEm"/>
</dbReference>
<organism evidence="15 16">
    <name type="scientific">Candidatus Johnevansia muelleri</name>
    <dbReference type="NCBI Taxonomy" id="1495769"/>
    <lineage>
        <taxon>Bacteria</taxon>
        <taxon>Pseudomonadati</taxon>
        <taxon>Pseudomonadota</taxon>
        <taxon>Gammaproteobacteria</taxon>
        <taxon>Candidatus Johnevansiales</taxon>
        <taxon>Candidatus Johnevansiaceae</taxon>
        <taxon>Candidatus Johnevansia</taxon>
    </lineage>
</organism>
<dbReference type="NCBIfam" id="TIGR00392">
    <property type="entry name" value="ileS"/>
    <property type="match status" value="1"/>
</dbReference>
<protein>
    <recommendedName>
        <fullName evidence="12">Isoleucine--tRNA ligase</fullName>
        <ecNumber evidence="12">6.1.1.5</ecNumber>
    </recommendedName>
    <alternativeName>
        <fullName evidence="12">Isoleucyl-tRNA synthetase</fullName>
        <shortName evidence="12">IleRS</shortName>
    </alternativeName>
</protein>
<dbReference type="GO" id="GO:0046872">
    <property type="term" value="F:metal ion binding"/>
    <property type="evidence" value="ECO:0007669"/>
    <property type="project" value="UniProtKB-KW"/>
</dbReference>
<sequence>MINNINKYKNTLNLPITNFPMRGKLPIQEPKRIINWRDIKLYEKLRKARKKCKKFILHDGPPYANGNIHMGHAFNKILKDFIIKYKTLSGLDTPYIPGWDCHGLPIEHKIDTIYGKTLSSKKKREYCRIYAKNQVINQKLDFMRLGVLGNWTNPYLTMNFINEACEIRALSELFKKGYIFNGLKPVNWCFDCKSAIAEAEVEYNDKESDAIDVAFPIIEKNKLEKVFGIKIYKSTLAVIWTTTPWTIPVNQVLNVNPEVLYALVDVGNYLLLLAEILVKTCLTRYGLKGNIIATNKGNTLYDIKYIHPFINKFSIICLANYVQCTSGTGIVHSAPAYGTDDFYNYNLINNKIINPIQSNGYFIKSFPIVGGMLIWKANFKIIEKLNKLGYLLYHKKIIHNYMYCWRHKSPLIYRVTPQWFINIDKKNSEGKSLRNIALKKINSIIFLPHWGKSLLYNMIKTRPDWCISRQRNWGVPIPFFIHNKTGKLHPNTIEILELVAKNIEKCGIEAWFNIDKNDLLGYDLKDYNKFEDILDVWFDSGTTHYHVFSGSHPMKNNYSDLYIEGLDQYRGWFQSSLLTSIAIYNAIPYNYVITHGFIVDANGKKMSKSENNIIRPMEVIEKLGADVLRLWVASTDYSGEITISNEILKNTVEAYRKIRNTARFLLANIYDFDPQYNIISFEKMISLDKWAIDCTALSQLQIKNAFEKYNFKDIYKYIYIFCNKYMGAFYFDIIKDRQYTTKKNSIARRSCQTALYHILKSLNIWITPILSFTADEIYEKIPGKRLESVFLETWYDDLFMLSDNDYMNRDFWNNIILVKQAVNKCIEDYRLSGLIKASIDTEVILYVDKYYYKILSKLKNELRFVFITSEAKIFPIDLGMSAIKTEIHGLKLNIKLSSYCKCERSWERRSDVGTNYKHPTLCARSILNLPEGPGEDRYYV</sequence>
<dbReference type="SUPFAM" id="SSF47323">
    <property type="entry name" value="Anticodon-binding domain of a subclass of class I aminoacyl-tRNA synthetases"/>
    <property type="match status" value="1"/>
</dbReference>
<dbReference type="Pfam" id="PF00133">
    <property type="entry name" value="tRNA-synt_1"/>
    <property type="match status" value="1"/>
</dbReference>
<keyword evidence="9 12" id="KW-0030">Aminoacyl-tRNA synthetase</keyword>
<dbReference type="SUPFAM" id="SSF50677">
    <property type="entry name" value="ValRS/IleRS/LeuRS editing domain"/>
    <property type="match status" value="1"/>
</dbReference>
<reference evidence="16" key="1">
    <citation type="submission" date="2014-07" db="EMBL/GenBank/DDBJ databases">
        <authorList>
            <person name="Santos-Garcia D."/>
        </authorList>
    </citation>
    <scope>NUCLEOTIDE SEQUENCE [LARGE SCALE GENOMIC DNA]</scope>
</reference>
<feature type="domain" description="Methionyl/Valyl/Leucyl/Isoleucyl-tRNA synthetase anticodon-binding" evidence="14">
    <location>
        <begin position="688"/>
        <end position="844"/>
    </location>
</feature>
<feature type="domain" description="Aminoacyl-tRNA synthetase class Ia" evidence="13">
    <location>
        <begin position="35"/>
        <end position="644"/>
    </location>
</feature>
<accession>A0A078KBH7</accession>
<dbReference type="GO" id="GO:0005524">
    <property type="term" value="F:ATP binding"/>
    <property type="evidence" value="ECO:0007669"/>
    <property type="project" value="UniProtKB-UniRule"/>
</dbReference>
<feature type="binding site" evidence="12">
    <location>
        <position position="608"/>
    </location>
    <ligand>
        <name>ATP</name>
        <dbReference type="ChEBI" id="CHEBI:30616"/>
    </ligand>
</feature>
<keyword evidence="7 12" id="KW-0067">ATP-binding</keyword>
<dbReference type="InterPro" id="IPR023585">
    <property type="entry name" value="Ile-tRNA-ligase_type1"/>
</dbReference>
<comment type="similarity">
    <text evidence="1 12">Belongs to the class-I aminoacyl-tRNA synthetase family. IleS type 1 subfamily.</text>
</comment>
<evidence type="ECO:0000256" key="1">
    <source>
        <dbReference type="ARBA" id="ARBA00006887"/>
    </source>
</evidence>
<evidence type="ECO:0000259" key="13">
    <source>
        <dbReference type="Pfam" id="PF00133"/>
    </source>
</evidence>
<keyword evidence="4" id="KW-0479">Metal-binding</keyword>
<dbReference type="InterPro" id="IPR002300">
    <property type="entry name" value="aa-tRNA-synth_Ia"/>
</dbReference>
<dbReference type="PRINTS" id="PR00984">
    <property type="entry name" value="TRNASYNTHILE"/>
</dbReference>
<feature type="short sequence motif" description="'HIGH' region" evidence="12">
    <location>
        <begin position="62"/>
        <end position="72"/>
    </location>
</feature>
<gene>
    <name evidence="12 15" type="primary">ileS</name>
    <name evidence="15" type="ORF">CEM_220</name>
</gene>
<dbReference type="EC" id="6.1.1.5" evidence="12"/>
<evidence type="ECO:0000256" key="11">
    <source>
        <dbReference type="ARBA" id="ARBA00048359"/>
    </source>
</evidence>
<comment type="subunit">
    <text evidence="12">Monomer.</text>
</comment>
<proteinExistence type="inferred from homology"/>
<evidence type="ECO:0000313" key="16">
    <source>
        <dbReference type="Proteomes" id="UP000032420"/>
    </source>
</evidence>
<dbReference type="GO" id="GO:0004822">
    <property type="term" value="F:isoleucine-tRNA ligase activity"/>
    <property type="evidence" value="ECO:0007669"/>
    <property type="project" value="UniProtKB-UniRule"/>
</dbReference>
<keyword evidence="2 12" id="KW-0963">Cytoplasm</keyword>
<keyword evidence="16" id="KW-1185">Reference proteome</keyword>